<gene>
    <name evidence="2" type="ORF">Hypma_006247</name>
</gene>
<evidence type="ECO:0000313" key="2">
    <source>
        <dbReference type="EMBL" id="RDB25658.1"/>
    </source>
</evidence>
<accession>A0A369JV53</accession>
<reference evidence="2" key="1">
    <citation type="submission" date="2018-04" db="EMBL/GenBank/DDBJ databases">
        <title>Whole genome sequencing of Hypsizygus marmoreus.</title>
        <authorList>
            <person name="Choi I.-G."/>
            <person name="Min B."/>
            <person name="Kim J.-G."/>
            <person name="Kim S."/>
            <person name="Oh Y.-L."/>
            <person name="Kong W.-S."/>
            <person name="Park H."/>
            <person name="Jeong J."/>
            <person name="Song E.-S."/>
        </authorList>
    </citation>
    <scope>NUCLEOTIDE SEQUENCE [LARGE SCALE GENOMIC DNA]</scope>
    <source>
        <strain evidence="2">51987-8</strain>
    </source>
</reference>
<dbReference type="AlphaFoldDB" id="A0A369JV53"/>
<evidence type="ECO:0008006" key="4">
    <source>
        <dbReference type="Google" id="ProtNLM"/>
    </source>
</evidence>
<name>A0A369JV53_HYPMA</name>
<organism evidence="2 3">
    <name type="scientific">Hypsizygus marmoreus</name>
    <name type="common">White beech mushroom</name>
    <name type="synonym">Agaricus marmoreus</name>
    <dbReference type="NCBI Taxonomy" id="39966"/>
    <lineage>
        <taxon>Eukaryota</taxon>
        <taxon>Fungi</taxon>
        <taxon>Dikarya</taxon>
        <taxon>Basidiomycota</taxon>
        <taxon>Agaricomycotina</taxon>
        <taxon>Agaricomycetes</taxon>
        <taxon>Agaricomycetidae</taxon>
        <taxon>Agaricales</taxon>
        <taxon>Tricholomatineae</taxon>
        <taxon>Lyophyllaceae</taxon>
        <taxon>Hypsizygus</taxon>
    </lineage>
</organism>
<evidence type="ECO:0000313" key="3">
    <source>
        <dbReference type="Proteomes" id="UP000076154"/>
    </source>
</evidence>
<feature type="region of interest" description="Disordered" evidence="1">
    <location>
        <begin position="249"/>
        <end position="289"/>
    </location>
</feature>
<sequence>MLVHQCLDIFRLSTHLDSATFANVVPSEWVMEHSPNRFDTSLSYLRLSSTADISLILESVEFRPSLKHLEVHVDEVAGNFIPPARWNVVWPSVETLILHYYMRINDAFELFSCCTNVSKLTWLWDSIVQVPITKLPDVVLLDVPHLNELTVTPNLAPKELKTLVDALDLSIQRVSKAILPSMPVVLMDSQSAITAHSSLHQLHTLTLTCPITLRQCLCALANLPMIEKLDLDLHDSLVMKTLAHDGWQEIGHGEQGGVGEKEASNDGQQEAGYGERQERNGPEDNADHKEQDVADYEAHNSGDDAVNGEPQETTNELGEIISNDNGRIYLGHLRVIRLRSSIDLTVLFRSLLIPKVDALHLTFRRQNGHNIQFFELASLLRRSRCDRPPKLEIYNAEISGEELDALECLVEKVELRNNQNSSLLLSGLNA</sequence>
<evidence type="ECO:0000256" key="1">
    <source>
        <dbReference type="SAM" id="MobiDB-lite"/>
    </source>
</evidence>
<dbReference type="InParanoid" id="A0A369JV53"/>
<protein>
    <recommendedName>
        <fullName evidence="4">F-box domain-containing protein</fullName>
    </recommendedName>
</protein>
<proteinExistence type="predicted"/>
<dbReference type="EMBL" id="LUEZ02000040">
    <property type="protein sequence ID" value="RDB25658.1"/>
    <property type="molecule type" value="Genomic_DNA"/>
</dbReference>
<dbReference type="Proteomes" id="UP000076154">
    <property type="component" value="Unassembled WGS sequence"/>
</dbReference>
<comment type="caution">
    <text evidence="2">The sequence shown here is derived from an EMBL/GenBank/DDBJ whole genome shotgun (WGS) entry which is preliminary data.</text>
</comment>
<dbReference type="SUPFAM" id="SSF52047">
    <property type="entry name" value="RNI-like"/>
    <property type="match status" value="1"/>
</dbReference>
<keyword evidence="3" id="KW-1185">Reference proteome</keyword>
<feature type="compositionally biased region" description="Basic and acidic residues" evidence="1">
    <location>
        <begin position="273"/>
        <end position="289"/>
    </location>
</feature>